<name>A0A7S0GNV5_9EUKA</name>
<keyword evidence="4" id="KW-0931">ER-Golgi transport</keyword>
<dbReference type="GO" id="GO:0043001">
    <property type="term" value="P:Golgi to plasma membrane protein transport"/>
    <property type="evidence" value="ECO:0007669"/>
    <property type="project" value="TreeGrafter"/>
</dbReference>
<dbReference type="EC" id="3.6.4.6" evidence="4"/>
<dbReference type="InterPro" id="IPR039812">
    <property type="entry name" value="Vesicle-fus_ATPase"/>
</dbReference>
<accession>A0A7S0GNV5</accession>
<dbReference type="GO" id="GO:0016887">
    <property type="term" value="F:ATP hydrolysis activity"/>
    <property type="evidence" value="ECO:0007669"/>
    <property type="project" value="InterPro"/>
</dbReference>
<keyword evidence="4" id="KW-0460">Magnesium</keyword>
<evidence type="ECO:0000256" key="2">
    <source>
        <dbReference type="ARBA" id="ARBA00022741"/>
    </source>
</evidence>
<proteinExistence type="inferred from homology"/>
<evidence type="ECO:0000256" key="1">
    <source>
        <dbReference type="ARBA" id="ARBA00006914"/>
    </source>
</evidence>
<comment type="function">
    <text evidence="4">Required for vesicle-mediated transport. Catalyzes the fusion of transport vesicles within the Golgi cisternae. Is also required for transport from the endoplasmic reticulum to the Golgi stack. Seems to function as a fusion protein required for the delivery of cargo proteins to all compartments of the Golgi stack independent of vesicle origin.</text>
</comment>
<dbReference type="InterPro" id="IPR003959">
    <property type="entry name" value="ATPase_AAA_core"/>
</dbReference>
<keyword evidence="3 4" id="KW-0067">ATP-binding</keyword>
<dbReference type="SUPFAM" id="SSF52540">
    <property type="entry name" value="P-loop containing nucleoside triphosphate hydrolases"/>
    <property type="match status" value="1"/>
</dbReference>
<comment type="catalytic activity">
    <reaction evidence="4">
        <text>ATP + H2O = ADP + phosphate + H(+)</text>
        <dbReference type="Rhea" id="RHEA:13065"/>
        <dbReference type="ChEBI" id="CHEBI:15377"/>
        <dbReference type="ChEBI" id="CHEBI:15378"/>
        <dbReference type="ChEBI" id="CHEBI:30616"/>
        <dbReference type="ChEBI" id="CHEBI:43474"/>
        <dbReference type="ChEBI" id="CHEBI:456216"/>
        <dbReference type="EC" id="3.6.4.6"/>
    </reaction>
</comment>
<comment type="similarity">
    <text evidence="1 4">Belongs to the AAA ATPase family.</text>
</comment>
<comment type="subcellular location">
    <subcellularLocation>
        <location evidence="4">Cytoplasm</location>
    </subcellularLocation>
</comment>
<feature type="domain" description="ATPase AAA-type core" evidence="5">
    <location>
        <begin position="354"/>
        <end position="481"/>
    </location>
</feature>
<organism evidence="6">
    <name type="scientific">Amorphochlora amoebiformis</name>
    <dbReference type="NCBI Taxonomy" id="1561963"/>
    <lineage>
        <taxon>Eukaryota</taxon>
        <taxon>Sar</taxon>
        <taxon>Rhizaria</taxon>
        <taxon>Cercozoa</taxon>
        <taxon>Chlorarachniophyceae</taxon>
        <taxon>Amorphochlora</taxon>
    </lineage>
</organism>
<dbReference type="AlphaFoldDB" id="A0A7S0GNV5"/>
<dbReference type="Gene3D" id="3.40.50.300">
    <property type="entry name" value="P-loop containing nucleotide triphosphate hydrolases"/>
    <property type="match status" value="1"/>
</dbReference>
<gene>
    <name evidence="6" type="ORF">LAMO00422_LOCUS1752</name>
</gene>
<dbReference type="GO" id="GO:0005524">
    <property type="term" value="F:ATP binding"/>
    <property type="evidence" value="ECO:0007669"/>
    <property type="project" value="UniProtKB-UniRule"/>
</dbReference>
<dbReference type="Gene3D" id="1.10.8.60">
    <property type="match status" value="1"/>
</dbReference>
<reference evidence="6" key="1">
    <citation type="submission" date="2021-01" db="EMBL/GenBank/DDBJ databases">
        <authorList>
            <person name="Corre E."/>
            <person name="Pelletier E."/>
            <person name="Niang G."/>
            <person name="Scheremetjew M."/>
            <person name="Finn R."/>
            <person name="Kale V."/>
            <person name="Holt S."/>
            <person name="Cochrane G."/>
            <person name="Meng A."/>
            <person name="Brown T."/>
            <person name="Cohen L."/>
        </authorList>
    </citation>
    <scope>NUCLEOTIDE SEQUENCE</scope>
    <source>
        <strain evidence="6">CCMP2058</strain>
    </source>
</reference>
<dbReference type="GO" id="GO:0005795">
    <property type="term" value="C:Golgi stack"/>
    <property type="evidence" value="ECO:0007669"/>
    <property type="project" value="TreeGrafter"/>
</dbReference>
<dbReference type="EMBL" id="HBEM01002449">
    <property type="protein sequence ID" value="CAD8431600.1"/>
    <property type="molecule type" value="Transcribed_RNA"/>
</dbReference>
<dbReference type="GO" id="GO:0035494">
    <property type="term" value="P:SNARE complex disassembly"/>
    <property type="evidence" value="ECO:0007669"/>
    <property type="project" value="InterPro"/>
</dbReference>
<evidence type="ECO:0000256" key="3">
    <source>
        <dbReference type="ARBA" id="ARBA00022840"/>
    </source>
</evidence>
<keyword evidence="4" id="KW-0813">Transport</keyword>
<keyword evidence="4" id="KW-0963">Cytoplasm</keyword>
<dbReference type="InterPro" id="IPR027417">
    <property type="entry name" value="P-loop_NTPase"/>
</dbReference>
<dbReference type="PANTHER" id="PTHR23078">
    <property type="entry name" value="VESICULAR-FUSION PROTEIN NSF"/>
    <property type="match status" value="1"/>
</dbReference>
<dbReference type="Pfam" id="PF00004">
    <property type="entry name" value="AAA"/>
    <property type="match status" value="1"/>
</dbReference>
<dbReference type="PANTHER" id="PTHR23078:SF3">
    <property type="entry name" value="VESICLE-FUSING ATPASE"/>
    <property type="match status" value="1"/>
</dbReference>
<dbReference type="GO" id="GO:0046872">
    <property type="term" value="F:metal ion binding"/>
    <property type="evidence" value="ECO:0007669"/>
    <property type="project" value="UniProtKB-UniRule"/>
</dbReference>
<keyword evidence="2 4" id="KW-0547">Nucleotide-binding</keyword>
<protein>
    <recommendedName>
        <fullName evidence="4">Vesicle-fusing ATPase</fullName>
        <ecNumber evidence="4">3.6.4.6</ecNumber>
    </recommendedName>
</protein>
<keyword evidence="4" id="KW-0653">Protein transport</keyword>
<keyword evidence="4" id="KW-0479">Metal-binding</keyword>
<evidence type="ECO:0000313" key="6">
    <source>
        <dbReference type="EMBL" id="CAD8431600.1"/>
    </source>
</evidence>
<evidence type="ECO:0000259" key="5">
    <source>
        <dbReference type="Pfam" id="PF00004"/>
    </source>
</evidence>
<sequence>MATGVRGGDGALLCAMGIIFLGSWTGFRPEYRLPAPSHSEKFTRAVRSQDHVRRMAQQNLKGLEGGVDAEKEEMKRIGGYMKGTHFNRTIVDIPMGSVEDVEGLVFVSPDDGDMLQLERVSIRGRIYSPRADRGIRYGSIAFEEEGESPVSLKVDEMPGRGCMVECRDVGILPVVLSVQALASSTEKDTLPSDYMTKLRRQLDRVLVSEGDCFSVDIDGMTITVILHNVLMGAPGPEPPHPPLSYKDDSSPPPARLIPTTQLLFQWDSRERILNENKGPAPRSVCPITPVPGPSEYQEPDGDEDEVAETLFQSSGKGFLPGLGRQRRILFERVAAMMLPEKTAQQFGVKSPRAILIHGPEGCGKCSLAREVGVLLLGAEIRVTSAYRLLSPSDIDDLICTLTGSSRSSSVSQKPTIIIIRDFHALFQAAQVDPSVKAKLIGVLDSERFVKERILLIATSTNPHLIDSQMFKSGRIELQVRVDKPGLATREKIFRMHAESLAKSGVLAPGFDYEGLSASSEGYSSADIELAINIARCHALGATVGIYPKSTQTPEGSVKVESRNVLRALESTPSGLNKARSTAILSRYVADFTDSWSGLSAIQMALERCLLLSHALTSPLSPTHRLSLMLSGYGAMPLAASLSVQANFSSVHYTTPASMPVEDKERSIKVRELMSSKRGVSLTIIGDLERLIGWYGYGHSKGAVVGYPLTLSAVLDGLQGEFQGEVSLRRRMESTHMLVVTSKLSKGILQSLGIIEASDVYLSLPSHVRTLAELSTILRSSRLSASIREALEQRCSDAKVEALGVTPPRVQKATSLWLSGTGDMSSDSRNIGARARSLWSAISAFGEGFQSEEPNGFRDRGGGSVYLEMSRSTPGSVL</sequence>
<comment type="cofactor">
    <cofactor evidence="4">
        <name>Mg(2+)</name>
        <dbReference type="ChEBI" id="CHEBI:18420"/>
    </cofactor>
    <text evidence="4">Binds 1 Mg(2+) ion per subunit.</text>
</comment>
<dbReference type="GO" id="GO:0006891">
    <property type="term" value="P:intra-Golgi vesicle-mediated transport"/>
    <property type="evidence" value="ECO:0007669"/>
    <property type="project" value="TreeGrafter"/>
</dbReference>
<keyword evidence="4" id="KW-0378">Hydrolase</keyword>
<evidence type="ECO:0000256" key="4">
    <source>
        <dbReference type="RuleBase" id="RU367045"/>
    </source>
</evidence>